<evidence type="ECO:0000313" key="4">
    <source>
        <dbReference type="Proteomes" id="UP000700732"/>
    </source>
</evidence>
<keyword evidence="4" id="KW-1185">Reference proteome</keyword>
<organism evidence="3 4">
    <name type="scientific">Spirosoma utsteinense</name>
    <dbReference type="NCBI Taxonomy" id="2585773"/>
    <lineage>
        <taxon>Bacteria</taxon>
        <taxon>Pseudomonadati</taxon>
        <taxon>Bacteroidota</taxon>
        <taxon>Cytophagia</taxon>
        <taxon>Cytophagales</taxon>
        <taxon>Cytophagaceae</taxon>
        <taxon>Spirosoma</taxon>
    </lineage>
</organism>
<comment type="caution">
    <text evidence="3">The sequence shown here is derived from an EMBL/GenBank/DDBJ whole genome shotgun (WGS) entry which is preliminary data.</text>
</comment>
<name>A0ABR6WDI5_9BACT</name>
<dbReference type="Pfam" id="PF01878">
    <property type="entry name" value="EVE"/>
    <property type="match status" value="1"/>
</dbReference>
<dbReference type="SUPFAM" id="SSF88697">
    <property type="entry name" value="PUA domain-like"/>
    <property type="match status" value="1"/>
</dbReference>
<dbReference type="InterPro" id="IPR002740">
    <property type="entry name" value="EVE_domain"/>
</dbReference>
<sequence>MSQNRYWVVVASRDHALHGVAQGIVQANHGKPGPLRRMQPGDGVIIYAPKLMFGQTEPYQRFVALGEVANGSVFQADVSPDFQPFRRQANYQSVTETPIQPLLEQLTFIRNKARWGYSFRFGCFEIPAADFALIQSAMTNGAPKDET</sequence>
<feature type="domain" description="EVE" evidence="2">
    <location>
        <begin position="5"/>
        <end position="136"/>
    </location>
</feature>
<dbReference type="EMBL" id="VFIA01000052">
    <property type="protein sequence ID" value="MBC3794630.1"/>
    <property type="molecule type" value="Genomic_DNA"/>
</dbReference>
<dbReference type="RefSeq" id="WP_186741326.1">
    <property type="nucleotide sequence ID" value="NZ_VFIA01000052.1"/>
</dbReference>
<dbReference type="Gene3D" id="3.10.590.10">
    <property type="entry name" value="ph1033 like domains"/>
    <property type="match status" value="1"/>
</dbReference>
<dbReference type="Proteomes" id="UP000700732">
    <property type="component" value="Unassembled WGS sequence"/>
</dbReference>
<dbReference type="NCBIfam" id="NF002616">
    <property type="entry name" value="PRK02268.1-2"/>
    <property type="match status" value="1"/>
</dbReference>
<gene>
    <name evidence="3" type="ORF">FH603_5160</name>
</gene>
<dbReference type="HAMAP" id="MF_00771">
    <property type="entry name" value="UPF0310"/>
    <property type="match status" value="1"/>
</dbReference>
<dbReference type="InterPro" id="IPR015947">
    <property type="entry name" value="PUA-like_sf"/>
</dbReference>
<comment type="similarity">
    <text evidence="1">Belongs to the UPF0310 family.</text>
</comment>
<evidence type="ECO:0000256" key="1">
    <source>
        <dbReference type="HAMAP-Rule" id="MF_00771"/>
    </source>
</evidence>
<protein>
    <recommendedName>
        <fullName evidence="1">UPF0310 protein FH603_5160</fullName>
    </recommendedName>
</protein>
<evidence type="ECO:0000259" key="2">
    <source>
        <dbReference type="Pfam" id="PF01878"/>
    </source>
</evidence>
<proteinExistence type="inferred from homology"/>
<reference evidence="3 4" key="1">
    <citation type="submission" date="2019-06" db="EMBL/GenBank/DDBJ databases">
        <title>Spirosoma utsteinense sp. nov. isolated from Antarctic ice-free soils.</title>
        <authorList>
            <person name="Tahon G."/>
        </authorList>
    </citation>
    <scope>NUCLEOTIDE SEQUENCE [LARGE SCALE GENOMIC DNA]</scope>
    <source>
        <strain evidence="3 4">LMG 31447</strain>
    </source>
</reference>
<dbReference type="CDD" id="cd21132">
    <property type="entry name" value="EVE-like"/>
    <property type="match status" value="1"/>
</dbReference>
<evidence type="ECO:0000313" key="3">
    <source>
        <dbReference type="EMBL" id="MBC3794630.1"/>
    </source>
</evidence>
<accession>A0ABR6WDI5</accession>
<dbReference type="InterPro" id="IPR022996">
    <property type="entry name" value="UPF0310"/>
</dbReference>